<dbReference type="GO" id="GO:0006284">
    <property type="term" value="P:base-excision repair"/>
    <property type="evidence" value="ECO:0007669"/>
    <property type="project" value="InterPro"/>
</dbReference>
<dbReference type="Pfam" id="PF00730">
    <property type="entry name" value="HhH-GPD"/>
    <property type="match status" value="1"/>
</dbReference>
<keyword evidence="13" id="KW-0326">Glycosidase</keyword>
<organism evidence="15 16">
    <name type="scientific">Corynebacterium kroppenstedtii</name>
    <dbReference type="NCBI Taxonomy" id="161879"/>
    <lineage>
        <taxon>Bacteria</taxon>
        <taxon>Bacillati</taxon>
        <taxon>Actinomycetota</taxon>
        <taxon>Actinomycetes</taxon>
        <taxon>Mycobacteriales</taxon>
        <taxon>Corynebacteriaceae</taxon>
        <taxon>Corynebacterium</taxon>
    </lineage>
</organism>
<evidence type="ECO:0000256" key="7">
    <source>
        <dbReference type="ARBA" id="ARBA00022723"/>
    </source>
</evidence>
<evidence type="ECO:0000256" key="11">
    <source>
        <dbReference type="ARBA" id="ARBA00023014"/>
    </source>
</evidence>
<dbReference type="InterPro" id="IPR011257">
    <property type="entry name" value="DNA_glycosylase"/>
</dbReference>
<evidence type="ECO:0000256" key="9">
    <source>
        <dbReference type="ARBA" id="ARBA00022801"/>
    </source>
</evidence>
<evidence type="ECO:0000256" key="10">
    <source>
        <dbReference type="ARBA" id="ARBA00023004"/>
    </source>
</evidence>
<dbReference type="RefSeq" id="WP_303733808.1">
    <property type="nucleotide sequence ID" value="NZ_CAKZHK010000006.1"/>
</dbReference>
<feature type="domain" description="HhH-GPD" evidence="14">
    <location>
        <begin position="43"/>
        <end position="194"/>
    </location>
</feature>
<keyword evidence="8" id="KW-0227">DNA damage</keyword>
<gene>
    <name evidence="15" type="ORF">DI525_00255</name>
</gene>
<dbReference type="EC" id="3.2.2.31" evidence="4"/>
<comment type="cofactor">
    <cofactor evidence="2">
        <name>[4Fe-4S] cluster</name>
        <dbReference type="ChEBI" id="CHEBI:49883"/>
    </cofactor>
</comment>
<dbReference type="InterPro" id="IPR004036">
    <property type="entry name" value="Endonuclease-III-like_CS2"/>
</dbReference>
<evidence type="ECO:0000313" key="15">
    <source>
        <dbReference type="EMBL" id="PZR06900.1"/>
    </source>
</evidence>
<keyword evidence="9" id="KW-0378">Hydrolase</keyword>
<evidence type="ECO:0000259" key="14">
    <source>
        <dbReference type="SMART" id="SM00478"/>
    </source>
</evidence>
<dbReference type="PROSITE" id="PS01155">
    <property type="entry name" value="ENDONUCLEASE_III_2"/>
    <property type="match status" value="1"/>
</dbReference>
<comment type="caution">
    <text evidence="15">The sequence shown here is derived from an EMBL/GenBank/DDBJ whole genome shotgun (WGS) entry which is preliminary data.</text>
</comment>
<dbReference type="InterPro" id="IPR003265">
    <property type="entry name" value="HhH-GPD_domain"/>
</dbReference>
<proteinExistence type="inferred from homology"/>
<evidence type="ECO:0000256" key="8">
    <source>
        <dbReference type="ARBA" id="ARBA00022763"/>
    </source>
</evidence>
<dbReference type="InterPro" id="IPR044298">
    <property type="entry name" value="MIG/MutY"/>
</dbReference>
<evidence type="ECO:0000256" key="5">
    <source>
        <dbReference type="ARBA" id="ARBA00022023"/>
    </source>
</evidence>
<comment type="catalytic activity">
    <reaction evidence="1">
        <text>Hydrolyzes free adenine bases from 7,8-dihydro-8-oxoguanine:adenine mismatched double-stranded DNA, leaving an apurinic site.</text>
        <dbReference type="EC" id="3.2.2.31"/>
    </reaction>
</comment>
<evidence type="ECO:0000256" key="13">
    <source>
        <dbReference type="ARBA" id="ARBA00023295"/>
    </source>
</evidence>
<dbReference type="SMART" id="SM00478">
    <property type="entry name" value="ENDO3c"/>
    <property type="match status" value="1"/>
</dbReference>
<evidence type="ECO:0000256" key="4">
    <source>
        <dbReference type="ARBA" id="ARBA00012045"/>
    </source>
</evidence>
<evidence type="ECO:0000313" key="16">
    <source>
        <dbReference type="Proteomes" id="UP000249432"/>
    </source>
</evidence>
<dbReference type="FunFam" id="1.10.340.30:FF:000003">
    <property type="entry name" value="A/G-specific adenine glycosylase"/>
    <property type="match status" value="1"/>
</dbReference>
<sequence>MSTGHSESFLVDELNDWFILAGRHLPWREPGCSAWGVLLSEVMSQQTPVSRVEPAWREWMKRWPTPADFARAGRDEVLRAWGRLGYPRRALRLHECARTIVDKHSGAVPTTVDELLDLPGIGEYTARAVACFAYGWAVPVVDTNIRRVMARAVHGKYLQGPARRADLDDMRALMPVSEEQAGSSVGAIVQRIREEAGIPEVPVEAGTLFDVPGVGLGHLSNEQLTDVERSAVFSASIMELGALVCTSRVARCEQCPLVRTCAWRLAGCPEPTESERSAVARRVQKFEGTDRQVRGAIMKVLRDATGPVDRGAIAHASKDEEQLHRALQSLLVDGLVVDTDGKLRLPR</sequence>
<keyword evidence="6" id="KW-0004">4Fe-4S</keyword>
<evidence type="ECO:0000256" key="3">
    <source>
        <dbReference type="ARBA" id="ARBA00008343"/>
    </source>
</evidence>
<dbReference type="InterPro" id="IPR000445">
    <property type="entry name" value="HhH_motif"/>
</dbReference>
<keyword evidence="12" id="KW-0234">DNA repair</keyword>
<dbReference type="GO" id="GO:0034039">
    <property type="term" value="F:8-oxo-7,8-dihydroguanine DNA N-glycosylase activity"/>
    <property type="evidence" value="ECO:0007669"/>
    <property type="project" value="TreeGrafter"/>
</dbReference>
<dbReference type="SUPFAM" id="SSF48150">
    <property type="entry name" value="DNA-glycosylase"/>
    <property type="match status" value="1"/>
</dbReference>
<dbReference type="EMBL" id="QFRA01000001">
    <property type="protein sequence ID" value="PZR06900.1"/>
    <property type="molecule type" value="Genomic_DNA"/>
</dbReference>
<evidence type="ECO:0000256" key="6">
    <source>
        <dbReference type="ARBA" id="ARBA00022485"/>
    </source>
</evidence>
<evidence type="ECO:0000256" key="2">
    <source>
        <dbReference type="ARBA" id="ARBA00001966"/>
    </source>
</evidence>
<dbReference type="GO" id="GO:0000701">
    <property type="term" value="F:purine-specific mismatch base pair DNA N-glycosylase activity"/>
    <property type="evidence" value="ECO:0007669"/>
    <property type="project" value="UniProtKB-EC"/>
</dbReference>
<dbReference type="GO" id="GO:0032357">
    <property type="term" value="F:oxidized purine DNA binding"/>
    <property type="evidence" value="ECO:0007669"/>
    <property type="project" value="TreeGrafter"/>
</dbReference>
<evidence type="ECO:0000256" key="1">
    <source>
        <dbReference type="ARBA" id="ARBA00000843"/>
    </source>
</evidence>
<dbReference type="InterPro" id="IPR023170">
    <property type="entry name" value="HhH_base_excis_C"/>
</dbReference>
<dbReference type="GO" id="GO:0035485">
    <property type="term" value="F:adenine/guanine mispair binding"/>
    <property type="evidence" value="ECO:0007669"/>
    <property type="project" value="TreeGrafter"/>
</dbReference>
<dbReference type="Gene3D" id="1.10.340.30">
    <property type="entry name" value="Hypothetical protein, domain 2"/>
    <property type="match status" value="1"/>
</dbReference>
<dbReference type="Pfam" id="PF00633">
    <property type="entry name" value="HHH"/>
    <property type="match status" value="1"/>
</dbReference>
<protein>
    <recommendedName>
        <fullName evidence="5">Adenine DNA glycosylase</fullName>
        <ecNumber evidence="4">3.2.2.31</ecNumber>
    </recommendedName>
</protein>
<dbReference type="GO" id="GO:0046872">
    <property type="term" value="F:metal ion binding"/>
    <property type="evidence" value="ECO:0007669"/>
    <property type="project" value="UniProtKB-KW"/>
</dbReference>
<dbReference type="Proteomes" id="UP000249432">
    <property type="component" value="Unassembled WGS sequence"/>
</dbReference>
<dbReference type="GO" id="GO:0006298">
    <property type="term" value="P:mismatch repair"/>
    <property type="evidence" value="ECO:0007669"/>
    <property type="project" value="TreeGrafter"/>
</dbReference>
<reference evidence="15 16" key="1">
    <citation type="submission" date="2017-08" db="EMBL/GenBank/DDBJ databases">
        <title>Infants hospitalized years apart are colonized by the same room-sourced microbial strains.</title>
        <authorList>
            <person name="Brooks B."/>
            <person name="Olm M.R."/>
            <person name="Firek B.A."/>
            <person name="Baker R."/>
            <person name="Thomas B.C."/>
            <person name="Morowitz M.J."/>
            <person name="Banfield J.F."/>
        </authorList>
    </citation>
    <scope>NUCLEOTIDE SEQUENCE [LARGE SCALE GENOMIC DNA]</scope>
    <source>
        <strain evidence="15">S2_003_000_R1_3</strain>
    </source>
</reference>
<accession>A0A2W5SVE9</accession>
<dbReference type="PANTHER" id="PTHR42944">
    <property type="entry name" value="ADENINE DNA GLYCOSYLASE"/>
    <property type="match status" value="1"/>
</dbReference>
<keyword evidence="10" id="KW-0408">Iron</keyword>
<keyword evidence="11" id="KW-0411">Iron-sulfur</keyword>
<dbReference type="Gene3D" id="1.10.1670.10">
    <property type="entry name" value="Helix-hairpin-Helix base-excision DNA repair enzymes (C-terminal)"/>
    <property type="match status" value="2"/>
</dbReference>
<dbReference type="GO" id="GO:0051539">
    <property type="term" value="F:4 iron, 4 sulfur cluster binding"/>
    <property type="evidence" value="ECO:0007669"/>
    <property type="project" value="UniProtKB-KW"/>
</dbReference>
<dbReference type="CDD" id="cd00056">
    <property type="entry name" value="ENDO3c"/>
    <property type="match status" value="1"/>
</dbReference>
<comment type="similarity">
    <text evidence="3">Belongs to the Nth/MutY family.</text>
</comment>
<keyword evidence="7" id="KW-0479">Metal-binding</keyword>
<dbReference type="AlphaFoldDB" id="A0A2W5SVE9"/>
<dbReference type="PANTHER" id="PTHR42944:SF1">
    <property type="entry name" value="ADENINE DNA GLYCOSYLASE"/>
    <property type="match status" value="1"/>
</dbReference>
<name>A0A2W5SVE9_9CORY</name>
<evidence type="ECO:0000256" key="12">
    <source>
        <dbReference type="ARBA" id="ARBA00023204"/>
    </source>
</evidence>